<dbReference type="AlphaFoldDB" id="A0A812B673"/>
<comment type="caution">
    <text evidence="1">The sequence shown here is derived from an EMBL/GenBank/DDBJ whole genome shotgun (WGS) entry which is preliminary data.</text>
</comment>
<organism evidence="1 2">
    <name type="scientific">Acanthosepion pharaonis</name>
    <name type="common">Pharaoh cuttlefish</name>
    <name type="synonym">Sepia pharaonis</name>
    <dbReference type="NCBI Taxonomy" id="158019"/>
    <lineage>
        <taxon>Eukaryota</taxon>
        <taxon>Metazoa</taxon>
        <taxon>Spiralia</taxon>
        <taxon>Lophotrochozoa</taxon>
        <taxon>Mollusca</taxon>
        <taxon>Cephalopoda</taxon>
        <taxon>Coleoidea</taxon>
        <taxon>Decapodiformes</taxon>
        <taxon>Sepiida</taxon>
        <taxon>Sepiina</taxon>
        <taxon>Sepiidae</taxon>
        <taxon>Acanthosepion</taxon>
    </lineage>
</organism>
<gene>
    <name evidence="1" type="ORF">SPHA_11415</name>
</gene>
<sequence length="363" mass="39080">MHSRASLFCLIDNTAHLFNHHRTSTATPIISIIPTTDGQVIIATQFSLQAIPQAPPPAPCMHEARPHSSPAPMIIAKLVTDRHSFTTATVLVSLNPWAQGCTAPLNRRFSANGISSSSSHSLSSSSSLRLGSIPASSECPAGVRLTSLSLRRLTSDTEAPVSTRTFTFLSPSNTLQVKSGPSFSKRYTCAFLLPVGSLPSYRFLDNRDGCSVRCGPSFSCEDRFVSAPYNLTKSTPHVQHLRGLTCNGGHPASYFFTGDPSAFPGPFSFSVGGHQRINSLYSQFTVSLCHTPASLVPELATSRAAFLLGTALTFQSSSTSSLGSRIWIRSRSFFSITTCPPGLLPTPPRVVRWSEPPLWLQLG</sequence>
<reference evidence="1" key="1">
    <citation type="submission" date="2021-01" db="EMBL/GenBank/DDBJ databases">
        <authorList>
            <person name="Li R."/>
            <person name="Bekaert M."/>
        </authorList>
    </citation>
    <scope>NUCLEOTIDE SEQUENCE</scope>
    <source>
        <strain evidence="1">Farmed</strain>
    </source>
</reference>
<name>A0A812B673_ACAPH</name>
<proteinExistence type="predicted"/>
<dbReference type="Proteomes" id="UP000597762">
    <property type="component" value="Unassembled WGS sequence"/>
</dbReference>
<dbReference type="EMBL" id="CAHIKZ030000377">
    <property type="protein sequence ID" value="CAE1171177.1"/>
    <property type="molecule type" value="Genomic_DNA"/>
</dbReference>
<evidence type="ECO:0000313" key="1">
    <source>
        <dbReference type="EMBL" id="CAE1171177.1"/>
    </source>
</evidence>
<evidence type="ECO:0000313" key="2">
    <source>
        <dbReference type="Proteomes" id="UP000597762"/>
    </source>
</evidence>
<accession>A0A812B673</accession>
<protein>
    <submittedName>
        <fullName evidence="1">Uncharacterized protein</fullName>
    </submittedName>
</protein>
<keyword evidence="2" id="KW-1185">Reference proteome</keyword>